<dbReference type="Gene3D" id="3.20.20.370">
    <property type="entry name" value="Glycoside hydrolase/deacetylase"/>
    <property type="match status" value="1"/>
</dbReference>
<evidence type="ECO:0000313" key="5">
    <source>
        <dbReference type="Proteomes" id="UP001596099"/>
    </source>
</evidence>
<evidence type="ECO:0000256" key="2">
    <source>
        <dbReference type="ARBA" id="ARBA00022729"/>
    </source>
</evidence>
<keyword evidence="2" id="KW-0732">Signal</keyword>
<gene>
    <name evidence="4" type="ORF">ACFPYI_06045</name>
</gene>
<dbReference type="SUPFAM" id="SSF88713">
    <property type="entry name" value="Glycoside hydrolase/deacetylase"/>
    <property type="match status" value="1"/>
</dbReference>
<dbReference type="Pfam" id="PF01522">
    <property type="entry name" value="Polysacc_deac_1"/>
    <property type="match status" value="1"/>
</dbReference>
<dbReference type="InterPro" id="IPR051398">
    <property type="entry name" value="Polysacch_Deacetylase"/>
</dbReference>
<feature type="domain" description="NodB homology" evidence="3">
    <location>
        <begin position="8"/>
        <end position="80"/>
    </location>
</feature>
<dbReference type="RefSeq" id="WP_247413806.1">
    <property type="nucleotide sequence ID" value="NZ_JALLGW010000001.1"/>
</dbReference>
<comment type="caution">
    <text evidence="4">The sequence shown here is derived from an EMBL/GenBank/DDBJ whole genome shotgun (WGS) entry which is preliminary data.</text>
</comment>
<proteinExistence type="predicted"/>
<protein>
    <submittedName>
        <fullName evidence="4">Polysaccharide deacetylase family protein</fullName>
    </submittedName>
</protein>
<organism evidence="4 5">
    <name type="scientific">Halomarina salina</name>
    <dbReference type="NCBI Taxonomy" id="1872699"/>
    <lineage>
        <taxon>Archaea</taxon>
        <taxon>Methanobacteriati</taxon>
        <taxon>Methanobacteriota</taxon>
        <taxon>Stenosarchaea group</taxon>
        <taxon>Halobacteria</taxon>
        <taxon>Halobacteriales</taxon>
        <taxon>Natronomonadaceae</taxon>
        <taxon>Halomarina</taxon>
    </lineage>
</organism>
<dbReference type="AlphaFoldDB" id="A0ABD5RKQ3"/>
<name>A0ABD5RKQ3_9EURY</name>
<dbReference type="Proteomes" id="UP001596099">
    <property type="component" value="Unassembled WGS sequence"/>
</dbReference>
<dbReference type="EMBL" id="JBHSQH010000001">
    <property type="protein sequence ID" value="MFC5970890.1"/>
    <property type="molecule type" value="Genomic_DNA"/>
</dbReference>
<evidence type="ECO:0000259" key="3">
    <source>
        <dbReference type="Pfam" id="PF01522"/>
    </source>
</evidence>
<dbReference type="GO" id="GO:0005576">
    <property type="term" value="C:extracellular region"/>
    <property type="evidence" value="ECO:0007669"/>
    <property type="project" value="UniProtKB-SubCell"/>
</dbReference>
<dbReference type="InterPro" id="IPR011330">
    <property type="entry name" value="Glyco_hydro/deAcase_b/a-brl"/>
</dbReference>
<dbReference type="PANTHER" id="PTHR34216:SF3">
    <property type="entry name" value="POLY-BETA-1,6-N-ACETYL-D-GLUCOSAMINE N-DEACETYLASE"/>
    <property type="match status" value="1"/>
</dbReference>
<evidence type="ECO:0000256" key="1">
    <source>
        <dbReference type="ARBA" id="ARBA00004613"/>
    </source>
</evidence>
<reference evidence="4 5" key="1">
    <citation type="journal article" date="2019" name="Int. J. Syst. Evol. Microbiol.">
        <title>The Global Catalogue of Microorganisms (GCM) 10K type strain sequencing project: providing services to taxonomists for standard genome sequencing and annotation.</title>
        <authorList>
            <consortium name="The Broad Institute Genomics Platform"/>
            <consortium name="The Broad Institute Genome Sequencing Center for Infectious Disease"/>
            <person name="Wu L."/>
            <person name="Ma J."/>
        </authorList>
    </citation>
    <scope>NUCLEOTIDE SEQUENCE [LARGE SCALE GENOMIC DNA]</scope>
    <source>
        <strain evidence="4 5">CGMCC 1.12543</strain>
    </source>
</reference>
<evidence type="ECO:0000313" key="4">
    <source>
        <dbReference type="EMBL" id="MFC5970890.1"/>
    </source>
</evidence>
<sequence length="292" mass="31336">MSTGQRDSGGRLVLTFDDGYAEDFDQIRPVLADRDVPAVFAIVPTWVGEPGHLDAERLDELADAGHELAAHGRRHRHLQAHHLRRDAASGDDRLHVSGEVHADGHGTLAGDRYEVTDGETSETVEVASVTATDEGGTIAVETPLSRSFDAGEAVVRPEASVVDDEVRGAREGLADLGHDPTTLVLPYGAADVRAWRAVREAYDVLANAAVRSLPNPPGTDPTNLRRYYLETTHLTRVELGEYLDAVAETGGVGVLAGHSAWESVPPERVGWVVDAARDRGVEVTTFASLFGE</sequence>
<comment type="subcellular location">
    <subcellularLocation>
        <location evidence="1">Secreted</location>
    </subcellularLocation>
</comment>
<keyword evidence="5" id="KW-1185">Reference proteome</keyword>
<dbReference type="PANTHER" id="PTHR34216">
    <property type="match status" value="1"/>
</dbReference>
<accession>A0ABD5RKQ3</accession>
<dbReference type="InterPro" id="IPR002509">
    <property type="entry name" value="NODB_dom"/>
</dbReference>